<dbReference type="AlphaFoldDB" id="A0A1N7M045"/>
<name>A0A1N7M045_9BACL</name>
<feature type="active site" evidence="2 3">
    <location>
        <position position="344"/>
    </location>
</feature>
<feature type="active site" description="Nucleophile" evidence="2 3">
    <location>
        <position position="148"/>
    </location>
</feature>
<dbReference type="SUPFAM" id="SSF53474">
    <property type="entry name" value="alpha/beta-Hydrolases"/>
    <property type="match status" value="1"/>
</dbReference>
<comment type="subunit">
    <text evidence="2">Homodimer.</text>
</comment>
<comment type="subcellular location">
    <subcellularLocation>
        <location evidence="2">Cytoplasm</location>
    </subcellularLocation>
</comment>
<dbReference type="PIRSF" id="PIRSF000443">
    <property type="entry name" value="Homoser_Ac_trans"/>
    <property type="match status" value="1"/>
</dbReference>
<sequence>MPISTRIFEQKKVSVGSVRLENGEILSQVEVAVEAAGREPEADGSNIVLVCHALTGDAHAVGDEEQPGWWDGLIGPGKSIDTNRYHVLTLNVLGGCGGTTGPASMDPATGQPYGTSFPMISIRDMVSVQKRCLEKLGISRVEMVIGGSMGGMLVLEWGILHPTFARKLVPLATAAALTPTAIAFNDIGRQAILADPGYRQGDYYPGPGPVQGLAVARMMAMVTYRTPQLFEKRFSRNLQSGGSPIQPDSLFQVESYLRHQGKKLVQRFDANSYLYLLKAMDTHDLGRDRGGVERALAAVEAEVLIVGIREDQLFPIRQQRELFTLLKSRGVKCELLEISSEYGHDAFLVEYGETGPRIRKFLDQGLNGAVTERWIS</sequence>
<dbReference type="PANTHER" id="PTHR32268">
    <property type="entry name" value="HOMOSERINE O-ACETYLTRANSFERASE"/>
    <property type="match status" value="1"/>
</dbReference>
<dbReference type="PANTHER" id="PTHR32268:SF11">
    <property type="entry name" value="HOMOSERINE O-ACETYLTRANSFERASE"/>
    <property type="match status" value="1"/>
</dbReference>
<keyword evidence="6" id="KW-1185">Reference proteome</keyword>
<keyword evidence="2" id="KW-0012">Acyltransferase</keyword>
<comment type="similarity">
    <text evidence="2">Belongs to the AB hydrolase superfamily. MetX family.</text>
</comment>
<dbReference type="EC" id="2.3.1.31" evidence="2"/>
<gene>
    <name evidence="2" type="primary">metXA</name>
    <name evidence="5" type="ORF">SAMN05421790_105111</name>
</gene>
<evidence type="ECO:0000256" key="2">
    <source>
        <dbReference type="HAMAP-Rule" id="MF_00296"/>
    </source>
</evidence>
<dbReference type="Gene3D" id="3.40.50.1820">
    <property type="entry name" value="alpha/beta hydrolase"/>
    <property type="match status" value="1"/>
</dbReference>
<keyword evidence="2" id="KW-0486">Methionine biosynthesis</keyword>
<comment type="function">
    <text evidence="2">Transfers an acetyl group from acetyl-CoA to L-homoserine, forming acetyl-L-homoserine.</text>
</comment>
<dbReference type="NCBIfam" id="NF001209">
    <property type="entry name" value="PRK00175.1"/>
    <property type="match status" value="1"/>
</dbReference>
<dbReference type="InterPro" id="IPR000073">
    <property type="entry name" value="AB_hydrolase_1"/>
</dbReference>
<dbReference type="UniPathway" id="UPA00051">
    <property type="reaction ID" value="UER00074"/>
</dbReference>
<keyword evidence="2" id="KW-0963">Cytoplasm</keyword>
<evidence type="ECO:0000256" key="3">
    <source>
        <dbReference type="PIRSR" id="PIRSR000443-1"/>
    </source>
</evidence>
<dbReference type="GO" id="GO:0004414">
    <property type="term" value="F:homoserine O-acetyltransferase activity"/>
    <property type="evidence" value="ECO:0007669"/>
    <property type="project" value="UniProtKB-UniRule"/>
</dbReference>
<comment type="catalytic activity">
    <reaction evidence="2">
        <text>L-homoserine + acetyl-CoA = O-acetyl-L-homoserine + CoA</text>
        <dbReference type="Rhea" id="RHEA:13701"/>
        <dbReference type="ChEBI" id="CHEBI:57287"/>
        <dbReference type="ChEBI" id="CHEBI:57288"/>
        <dbReference type="ChEBI" id="CHEBI:57476"/>
        <dbReference type="ChEBI" id="CHEBI:57716"/>
        <dbReference type="EC" id="2.3.1.31"/>
    </reaction>
</comment>
<proteinExistence type="inferred from homology"/>
<keyword evidence="1 2" id="KW-0808">Transferase</keyword>
<evidence type="ECO:0000313" key="5">
    <source>
        <dbReference type="EMBL" id="SIS79465.1"/>
    </source>
</evidence>
<evidence type="ECO:0000313" key="6">
    <source>
        <dbReference type="Proteomes" id="UP000186795"/>
    </source>
</evidence>
<dbReference type="InterPro" id="IPR029058">
    <property type="entry name" value="AB_hydrolase_fold"/>
</dbReference>
<evidence type="ECO:0000256" key="1">
    <source>
        <dbReference type="ARBA" id="ARBA00022679"/>
    </source>
</evidence>
<feature type="binding site" evidence="2">
    <location>
        <position position="217"/>
    </location>
    <ligand>
        <name>substrate</name>
    </ligand>
</feature>
<dbReference type="GO" id="GO:0009086">
    <property type="term" value="P:methionine biosynthetic process"/>
    <property type="evidence" value="ECO:0007669"/>
    <property type="project" value="UniProtKB-UniRule"/>
</dbReference>
<dbReference type="GO" id="GO:0009092">
    <property type="term" value="P:homoserine metabolic process"/>
    <property type="evidence" value="ECO:0007669"/>
    <property type="project" value="TreeGrafter"/>
</dbReference>
<accession>A0A1N7M045</accession>
<reference evidence="6" key="1">
    <citation type="submission" date="2017-01" db="EMBL/GenBank/DDBJ databases">
        <authorList>
            <person name="Varghese N."/>
            <person name="Submissions S."/>
        </authorList>
    </citation>
    <scope>NUCLEOTIDE SEQUENCE [LARGE SCALE GENOMIC DNA]</scope>
    <source>
        <strain evidence="6">DSM 45196</strain>
    </source>
</reference>
<comment type="pathway">
    <text evidence="2">Amino-acid biosynthesis; L-methionine biosynthesis via de novo pathway; O-acetyl-L-homoserine from L-homoserine: step 1/1.</text>
</comment>
<dbReference type="RefSeq" id="WP_234992592.1">
    <property type="nucleotide sequence ID" value="NZ_CP048103.1"/>
</dbReference>
<dbReference type="EMBL" id="FTOD01000005">
    <property type="protein sequence ID" value="SIS79465.1"/>
    <property type="molecule type" value="Genomic_DNA"/>
</dbReference>
<dbReference type="GO" id="GO:0005737">
    <property type="term" value="C:cytoplasm"/>
    <property type="evidence" value="ECO:0007669"/>
    <property type="project" value="UniProtKB-SubCell"/>
</dbReference>
<organism evidence="5 6">
    <name type="scientific">Kroppenstedtia eburnea</name>
    <dbReference type="NCBI Taxonomy" id="714067"/>
    <lineage>
        <taxon>Bacteria</taxon>
        <taxon>Bacillati</taxon>
        <taxon>Bacillota</taxon>
        <taxon>Bacilli</taxon>
        <taxon>Bacillales</taxon>
        <taxon>Thermoactinomycetaceae</taxon>
        <taxon>Kroppenstedtia</taxon>
    </lineage>
</organism>
<dbReference type="Proteomes" id="UP000186795">
    <property type="component" value="Unassembled WGS sequence"/>
</dbReference>
<feature type="active site" evidence="2 3">
    <location>
        <position position="311"/>
    </location>
</feature>
<feature type="domain" description="AB hydrolase-1" evidence="4">
    <location>
        <begin position="47"/>
        <end position="350"/>
    </location>
</feature>
<dbReference type="Gene3D" id="1.10.1740.110">
    <property type="match status" value="1"/>
</dbReference>
<dbReference type="Pfam" id="PF00561">
    <property type="entry name" value="Abhydrolase_1"/>
    <property type="match status" value="1"/>
</dbReference>
<keyword evidence="2" id="KW-0028">Amino-acid biosynthesis</keyword>
<dbReference type="HAMAP" id="MF_00296">
    <property type="entry name" value="MetX_acyltransf"/>
    <property type="match status" value="1"/>
</dbReference>
<dbReference type="NCBIfam" id="TIGR01392">
    <property type="entry name" value="homoserO_Ac_trn"/>
    <property type="match status" value="1"/>
</dbReference>
<evidence type="ECO:0000259" key="4">
    <source>
        <dbReference type="Pfam" id="PF00561"/>
    </source>
</evidence>
<feature type="binding site" evidence="2">
    <location>
        <position position="345"/>
    </location>
    <ligand>
        <name>substrate</name>
    </ligand>
</feature>
<dbReference type="InterPro" id="IPR008220">
    <property type="entry name" value="HAT_MetX-like"/>
</dbReference>
<protein>
    <recommendedName>
        <fullName evidence="2">Homoserine O-acetyltransferase</fullName>
        <shortName evidence="2">HAT</shortName>
        <ecNumber evidence="2">2.3.1.31</ecNumber>
    </recommendedName>
    <alternativeName>
        <fullName evidence="2">Homoserine transacetylase</fullName>
        <shortName evidence="2">HTA</shortName>
    </alternativeName>
</protein>
<comment type="caution">
    <text evidence="2">Lacks conserved residue(s) required for the propagation of feature annotation.</text>
</comment>